<protein>
    <recommendedName>
        <fullName evidence="3">Rho-GAP domain-containing protein</fullName>
    </recommendedName>
</protein>
<keyword evidence="2" id="KW-0812">Transmembrane</keyword>
<feature type="transmembrane region" description="Helical" evidence="2">
    <location>
        <begin position="282"/>
        <end position="304"/>
    </location>
</feature>
<keyword evidence="2" id="KW-1133">Transmembrane helix</keyword>
<feature type="domain" description="Rho-GAP" evidence="3">
    <location>
        <begin position="48"/>
        <end position="239"/>
    </location>
</feature>
<accession>A0AAY4CGV9</accession>
<feature type="region of interest" description="Disordered" evidence="1">
    <location>
        <begin position="869"/>
        <end position="907"/>
    </location>
</feature>
<dbReference type="Ensembl" id="ENSDCDT00010040093.1">
    <property type="protein sequence ID" value="ENSDCDP00010032333.1"/>
    <property type="gene ID" value="ENSDCDG00010020684.1"/>
</dbReference>
<dbReference type="GO" id="GO:0005096">
    <property type="term" value="F:GTPase activator activity"/>
    <property type="evidence" value="ECO:0007669"/>
    <property type="project" value="TreeGrafter"/>
</dbReference>
<dbReference type="CDD" id="cd04394">
    <property type="entry name" value="RhoGAP-ARHGAP11A"/>
    <property type="match status" value="1"/>
</dbReference>
<dbReference type="PANTHER" id="PTHR15670">
    <property type="entry name" value="RHO GTPASE ACTIVATING PROTEIN 11A"/>
    <property type="match status" value="1"/>
</dbReference>
<feature type="compositionally biased region" description="Polar residues" evidence="1">
    <location>
        <begin position="495"/>
        <end position="512"/>
    </location>
</feature>
<dbReference type="PROSITE" id="PS50238">
    <property type="entry name" value="RHOGAP"/>
    <property type="match status" value="1"/>
</dbReference>
<evidence type="ECO:0000256" key="2">
    <source>
        <dbReference type="SAM" id="Phobius"/>
    </source>
</evidence>
<evidence type="ECO:0000259" key="3">
    <source>
        <dbReference type="PROSITE" id="PS50238"/>
    </source>
</evidence>
<reference evidence="4" key="2">
    <citation type="submission" date="2025-08" db="UniProtKB">
        <authorList>
            <consortium name="Ensembl"/>
        </authorList>
    </citation>
    <scope>IDENTIFICATION</scope>
</reference>
<dbReference type="InterPro" id="IPR042869">
    <property type="entry name" value="ARHGAP11A/B"/>
</dbReference>
<keyword evidence="2" id="KW-0472">Membrane</keyword>
<dbReference type="GeneTree" id="ENSGT00940000155312"/>
<organism evidence="4 5">
    <name type="scientific">Denticeps clupeoides</name>
    <name type="common">denticle herring</name>
    <dbReference type="NCBI Taxonomy" id="299321"/>
    <lineage>
        <taxon>Eukaryota</taxon>
        <taxon>Metazoa</taxon>
        <taxon>Chordata</taxon>
        <taxon>Craniata</taxon>
        <taxon>Vertebrata</taxon>
        <taxon>Euteleostomi</taxon>
        <taxon>Actinopterygii</taxon>
        <taxon>Neopterygii</taxon>
        <taxon>Teleostei</taxon>
        <taxon>Clupei</taxon>
        <taxon>Clupeiformes</taxon>
        <taxon>Denticipitoidei</taxon>
        <taxon>Denticipitidae</taxon>
        <taxon>Denticeps</taxon>
    </lineage>
</organism>
<dbReference type="PANTHER" id="PTHR15670:SF4">
    <property type="entry name" value="RHO GTPASE-ACTIVATING PROTEIN 11A"/>
    <property type="match status" value="1"/>
</dbReference>
<feature type="compositionally biased region" description="Basic and acidic residues" evidence="1">
    <location>
        <begin position="755"/>
        <end position="766"/>
    </location>
</feature>
<evidence type="ECO:0000313" key="5">
    <source>
        <dbReference type="Proteomes" id="UP000694580"/>
    </source>
</evidence>
<keyword evidence="5" id="KW-1185">Reference proteome</keyword>
<dbReference type="SMART" id="SM00324">
    <property type="entry name" value="RhoGAP"/>
    <property type="match status" value="1"/>
</dbReference>
<feature type="region of interest" description="Disordered" evidence="1">
    <location>
        <begin position="495"/>
        <end position="558"/>
    </location>
</feature>
<feature type="compositionally biased region" description="Polar residues" evidence="1">
    <location>
        <begin position="356"/>
        <end position="367"/>
    </location>
</feature>
<dbReference type="InterPro" id="IPR008936">
    <property type="entry name" value="Rho_GTPase_activation_prot"/>
</dbReference>
<feature type="region of interest" description="Disordered" evidence="1">
    <location>
        <begin position="356"/>
        <end position="386"/>
    </location>
</feature>
<dbReference type="Pfam" id="PF00620">
    <property type="entry name" value="RhoGAP"/>
    <property type="match status" value="1"/>
</dbReference>
<reference evidence="4 5" key="1">
    <citation type="submission" date="2020-06" db="EMBL/GenBank/DDBJ databases">
        <authorList>
            <consortium name="Wellcome Sanger Institute Data Sharing"/>
        </authorList>
    </citation>
    <scope>NUCLEOTIDE SEQUENCE [LARGE SCALE GENOMIC DNA]</scope>
</reference>
<dbReference type="SUPFAM" id="SSF48350">
    <property type="entry name" value="GTPase activation domain, GAP"/>
    <property type="match status" value="1"/>
</dbReference>
<dbReference type="Proteomes" id="UP000694580">
    <property type="component" value="Chromosome 1"/>
</dbReference>
<name>A0AAY4CGV9_9TELE</name>
<dbReference type="GO" id="GO:0007165">
    <property type="term" value="P:signal transduction"/>
    <property type="evidence" value="ECO:0007669"/>
    <property type="project" value="InterPro"/>
</dbReference>
<proteinExistence type="predicted"/>
<reference evidence="4" key="3">
    <citation type="submission" date="2025-09" db="UniProtKB">
        <authorList>
            <consortium name="Ensembl"/>
        </authorList>
    </citation>
    <scope>IDENTIFICATION</scope>
</reference>
<feature type="region of interest" description="Disordered" evidence="1">
    <location>
        <begin position="755"/>
        <end position="776"/>
    </location>
</feature>
<gene>
    <name evidence="4" type="primary">LOC114790724</name>
</gene>
<sequence>MKVLEKNVRRLAVLQHLRSVYGIKTKNRYKSKPSSKMPAAHSVNIFGTALDALQHCFVQDYGSVPCFLVDACTRLFEHTQTEGLFRKSGSVARIKALRAKLDQGEDCLSSALPLDVAGLLKQFFRELPEPILPVDLHGALLKAQELATLVERTRATMLLSCVLPEQNLSSLQYFFSFLQSVAKRSAENRMDSNNLSVIFAPNLLHSAEGTEKMNASTERKLRLQAAVVQCFIENAQDFGVVPSMLGCEADLLSPPANAVDESCSHSGLRRSHRRSLGGETQVELVVLLLFYFFSLFFSTATPVLSTPNTKRKLPAECAQSLGFSNKKRRSLKKNFGIELLPNPLFGAGSTPGSVQSASGCLDSSHNAAPSAGKMRRLSASSARRKSKRLSYRTNQISRVESGKTGCFSPKVTKKEAVRKSLRLRFSLGRSIRSRSFHFNNVISCSLPLEKGSEAIGWRLATQDSTTSFHLTTEPSLSPAVLHITNAPQGTKFFSSSEDNLLTPKSNTASHRTSWIGETPDRAHAYGLESSSSTPMSMCLKGSHHSEPALATSKPSQFSGVPKTLCCATSVDSLDSSDSPSATGPTLLKVKRAFRESGSDLQAILREHSTSSGEEVKQVENGDTDQIVISNALKSQDNKDRSNASTTVHKCLLKNHNVTFGHIELVPLSPLHMDIGLFEFGASDTPTGHVEFCDVSTCAINGSCDSPDEPESQSVNCSQLIEALDIQSPVCFRLSSSIRGQSTPCKFLEPELKLPSEPQDKIKELPKDPNVPDPHSPSVKQIQALKVADHIKHFNMMTLTSPKNKTVRSPLKFHRTPVKQSVRRINSLNCRCHAATGAAPVSKSPPVIKSISLESGLSSGVQLQPPILASNPRVSKEHSFSKPRPPVLPKKSSFRNSDKPCALGDVTNKVQHRARFDAPVPLKSNSPESQKSAVLQLLEKDMSHYRGSPRNPLTDGRLISATKPIDYC</sequence>
<evidence type="ECO:0000256" key="1">
    <source>
        <dbReference type="SAM" id="MobiDB-lite"/>
    </source>
</evidence>
<evidence type="ECO:0000313" key="4">
    <source>
        <dbReference type="Ensembl" id="ENSDCDP00010032333.1"/>
    </source>
</evidence>
<dbReference type="Gene3D" id="1.10.555.10">
    <property type="entry name" value="Rho GTPase activation protein"/>
    <property type="match status" value="1"/>
</dbReference>
<dbReference type="AlphaFoldDB" id="A0AAY4CGV9"/>
<dbReference type="InterPro" id="IPR000198">
    <property type="entry name" value="RhoGAP_dom"/>
</dbReference>